<feature type="non-terminal residue" evidence="6">
    <location>
        <position position="80"/>
    </location>
</feature>
<evidence type="ECO:0000256" key="2">
    <source>
        <dbReference type="ARBA" id="ARBA00023082"/>
    </source>
</evidence>
<evidence type="ECO:0000256" key="3">
    <source>
        <dbReference type="ARBA" id="ARBA00023125"/>
    </source>
</evidence>
<protein>
    <recommendedName>
        <fullName evidence="5">RNA polymerase sigma-70 region 2 domain-containing protein</fullName>
    </recommendedName>
</protein>
<keyword evidence="4" id="KW-0804">Transcription</keyword>
<sequence>MAETVALNDSEADADADLARLAANGDREAFAGLVAENYDFIFRVAYKWCGSREDAEDITQDVCIKLARILKTYDGRARFK</sequence>
<evidence type="ECO:0000256" key="1">
    <source>
        <dbReference type="ARBA" id="ARBA00023015"/>
    </source>
</evidence>
<dbReference type="Pfam" id="PF04542">
    <property type="entry name" value="Sigma70_r2"/>
    <property type="match status" value="1"/>
</dbReference>
<dbReference type="PANTHER" id="PTHR43133">
    <property type="entry name" value="RNA POLYMERASE ECF-TYPE SIGMA FACTO"/>
    <property type="match status" value="1"/>
</dbReference>
<evidence type="ECO:0000313" key="6">
    <source>
        <dbReference type="EMBL" id="VAW17264.1"/>
    </source>
</evidence>
<dbReference type="GO" id="GO:0006352">
    <property type="term" value="P:DNA-templated transcription initiation"/>
    <property type="evidence" value="ECO:0007669"/>
    <property type="project" value="InterPro"/>
</dbReference>
<reference evidence="6" key="1">
    <citation type="submission" date="2018-06" db="EMBL/GenBank/DDBJ databases">
        <authorList>
            <person name="Zhirakovskaya E."/>
        </authorList>
    </citation>
    <scope>NUCLEOTIDE SEQUENCE</scope>
</reference>
<feature type="domain" description="RNA polymerase sigma-70 region 2" evidence="5">
    <location>
        <begin position="33"/>
        <end position="80"/>
    </location>
</feature>
<dbReference type="InterPro" id="IPR013325">
    <property type="entry name" value="RNA_pol_sigma_r2"/>
</dbReference>
<dbReference type="Gene3D" id="1.10.1740.10">
    <property type="match status" value="1"/>
</dbReference>
<dbReference type="GO" id="GO:0016987">
    <property type="term" value="F:sigma factor activity"/>
    <property type="evidence" value="ECO:0007669"/>
    <property type="project" value="UniProtKB-KW"/>
</dbReference>
<keyword evidence="3" id="KW-0238">DNA-binding</keyword>
<name>A0A3B0U963_9ZZZZ</name>
<organism evidence="6">
    <name type="scientific">hydrothermal vent metagenome</name>
    <dbReference type="NCBI Taxonomy" id="652676"/>
    <lineage>
        <taxon>unclassified sequences</taxon>
        <taxon>metagenomes</taxon>
        <taxon>ecological metagenomes</taxon>
    </lineage>
</organism>
<dbReference type="AlphaFoldDB" id="A0A3B0U963"/>
<evidence type="ECO:0000256" key="4">
    <source>
        <dbReference type="ARBA" id="ARBA00023163"/>
    </source>
</evidence>
<dbReference type="GO" id="GO:0003677">
    <property type="term" value="F:DNA binding"/>
    <property type="evidence" value="ECO:0007669"/>
    <property type="project" value="UniProtKB-KW"/>
</dbReference>
<dbReference type="InterPro" id="IPR039425">
    <property type="entry name" value="RNA_pol_sigma-70-like"/>
</dbReference>
<dbReference type="InterPro" id="IPR007627">
    <property type="entry name" value="RNA_pol_sigma70_r2"/>
</dbReference>
<accession>A0A3B0U963</accession>
<dbReference type="EMBL" id="UOEO01000069">
    <property type="protein sequence ID" value="VAW17264.1"/>
    <property type="molecule type" value="Genomic_DNA"/>
</dbReference>
<proteinExistence type="predicted"/>
<gene>
    <name evidence="6" type="ORF">MNBD_ALPHA12-901</name>
</gene>
<keyword evidence="2" id="KW-0731">Sigma factor</keyword>
<evidence type="ECO:0000259" key="5">
    <source>
        <dbReference type="Pfam" id="PF04542"/>
    </source>
</evidence>
<dbReference type="SUPFAM" id="SSF88946">
    <property type="entry name" value="Sigma2 domain of RNA polymerase sigma factors"/>
    <property type="match status" value="1"/>
</dbReference>
<keyword evidence="1" id="KW-0805">Transcription regulation</keyword>
<dbReference type="PANTHER" id="PTHR43133:SF8">
    <property type="entry name" value="RNA POLYMERASE SIGMA FACTOR HI_1459-RELATED"/>
    <property type="match status" value="1"/>
</dbReference>